<name>A0A0M3T1Z6_9GAMM</name>
<evidence type="ECO:0000259" key="3">
    <source>
        <dbReference type="Pfam" id="PF00294"/>
    </source>
</evidence>
<evidence type="ECO:0000256" key="2">
    <source>
        <dbReference type="ARBA" id="ARBA00022777"/>
    </source>
</evidence>
<dbReference type="STRING" id="1125411.W908_04825"/>
<dbReference type="InterPro" id="IPR011611">
    <property type="entry name" value="PfkB_dom"/>
</dbReference>
<dbReference type="PROSITE" id="PS00583">
    <property type="entry name" value="PFKB_KINASES_1"/>
    <property type="match status" value="1"/>
</dbReference>
<dbReference type="Gene3D" id="3.40.1190.20">
    <property type="match status" value="1"/>
</dbReference>
<dbReference type="PANTHER" id="PTHR10584:SF166">
    <property type="entry name" value="RIBOKINASE"/>
    <property type="match status" value="1"/>
</dbReference>
<proteinExistence type="predicted"/>
<evidence type="ECO:0000313" key="4">
    <source>
        <dbReference type="EMBL" id="ALE01941.1"/>
    </source>
</evidence>
<dbReference type="EMBL" id="CP006911">
    <property type="protein sequence ID" value="ALE01941.1"/>
    <property type="molecule type" value="Genomic_DNA"/>
</dbReference>
<dbReference type="AlphaFoldDB" id="A0A0M3T1Z6"/>
<evidence type="ECO:0000313" key="5">
    <source>
        <dbReference type="Proteomes" id="UP000068905"/>
    </source>
</evidence>
<dbReference type="GO" id="GO:0016301">
    <property type="term" value="F:kinase activity"/>
    <property type="evidence" value="ECO:0007669"/>
    <property type="project" value="UniProtKB-KW"/>
</dbReference>
<keyword evidence="1" id="KW-0808">Transferase</keyword>
<accession>A0A0M3T1Z6</accession>
<dbReference type="Proteomes" id="UP000068905">
    <property type="component" value="Chromosome"/>
</dbReference>
<dbReference type="PATRIC" id="fig|1125411.7.peg.947"/>
<sequence length="312" mass="34153">MQNNTSKPYVCVIGGLNIDLQGSSNSPLVFNDSNPGEIEMSAGGVGRNIAENMARISIHSKILSYVGADALGDFVINKTTTANVDTSLLIKHSTLPTSQYLSLLDDNNDMLVSISDMRIIDEMTIQDINNWKDTLDHCGAIVIDTNIPVEVIEYIVEKYNHIPLFLDPVSFAKTSKVLHIIGKFHTIKPNKLEAELISGISIKDDESMLDAAQKIFEKGCKQIFITLGKDGVFYFDGEEYGHYLHEGVNVKSANGAGDAFTAGVIYGFLYLNSVKETAKFASAAAVIALQSKNTISENLSEHNIKLLLKDEM</sequence>
<reference evidence="4 5" key="1">
    <citation type="journal article" date="2015" name="Genome Announc.">
        <title>Genome Sequence of 'Candidatus Thioglobus singularis' Strain PS1, a Mixotroph from the SUP05 Clade of Marine Gammaproteobacteria.</title>
        <authorList>
            <person name="Marshall K.T."/>
            <person name="Morris R.M."/>
        </authorList>
    </citation>
    <scope>NUCLEOTIDE SEQUENCE [LARGE SCALE GENOMIC DNA]</scope>
    <source>
        <strain evidence="4 5">PS1</strain>
    </source>
</reference>
<feature type="domain" description="Carbohydrate kinase PfkB" evidence="3">
    <location>
        <begin position="8"/>
        <end position="296"/>
    </location>
</feature>
<dbReference type="PANTHER" id="PTHR10584">
    <property type="entry name" value="SUGAR KINASE"/>
    <property type="match status" value="1"/>
</dbReference>
<dbReference type="Pfam" id="PF00294">
    <property type="entry name" value="PfkB"/>
    <property type="match status" value="1"/>
</dbReference>
<protein>
    <submittedName>
        <fullName evidence="4">Carbohydrate kinase</fullName>
    </submittedName>
</protein>
<dbReference type="RefSeq" id="WP_053820149.1">
    <property type="nucleotide sequence ID" value="NZ_CP006911.1"/>
</dbReference>
<dbReference type="CDD" id="cd01941">
    <property type="entry name" value="YeiC_kinase_like"/>
    <property type="match status" value="1"/>
</dbReference>
<gene>
    <name evidence="4" type="ORF">W908_04825</name>
</gene>
<dbReference type="SUPFAM" id="SSF53613">
    <property type="entry name" value="Ribokinase-like"/>
    <property type="match status" value="1"/>
</dbReference>
<dbReference type="InterPro" id="IPR029056">
    <property type="entry name" value="Ribokinase-like"/>
</dbReference>
<dbReference type="KEGG" id="tsn:W908_04825"/>
<organism evidence="4 5">
    <name type="scientific">Candidatus Pseudothioglobus singularis PS1</name>
    <dbReference type="NCBI Taxonomy" id="1125411"/>
    <lineage>
        <taxon>Bacteria</taxon>
        <taxon>Pseudomonadati</taxon>
        <taxon>Pseudomonadota</taxon>
        <taxon>Gammaproteobacteria</taxon>
        <taxon>Candidatus Pseudothioglobaceae</taxon>
        <taxon>Candidatus Pseudothioglobus</taxon>
    </lineage>
</organism>
<dbReference type="OrthoDB" id="9806249at2"/>
<keyword evidence="5" id="KW-1185">Reference proteome</keyword>
<dbReference type="InterPro" id="IPR002173">
    <property type="entry name" value="Carboh/pur_kinase_PfkB_CS"/>
</dbReference>
<evidence type="ECO:0000256" key="1">
    <source>
        <dbReference type="ARBA" id="ARBA00022679"/>
    </source>
</evidence>
<keyword evidence="2 4" id="KW-0418">Kinase</keyword>